<reference evidence="2 3" key="1">
    <citation type="submission" date="2011-06" db="EMBL/GenBank/DDBJ databases">
        <title>The draft genome of Thiocapsa marina 5811.</title>
        <authorList>
            <consortium name="US DOE Joint Genome Institute (JGI-PGF)"/>
            <person name="Lucas S."/>
            <person name="Han J."/>
            <person name="Cheng J.-F."/>
            <person name="Goodwin L."/>
            <person name="Pitluck S."/>
            <person name="Peters L."/>
            <person name="Land M.L."/>
            <person name="Hauser L."/>
            <person name="Vogl K."/>
            <person name="Liu Z."/>
            <person name="Imhoff J."/>
            <person name="Thiel V."/>
            <person name="Frigaard N.-U."/>
            <person name="Bryant D."/>
            <person name="Woyke T.J."/>
        </authorList>
    </citation>
    <scope>NUCLEOTIDE SEQUENCE [LARGE SCALE GENOMIC DNA]</scope>
    <source>
        <strain evidence="2 3">5811</strain>
    </source>
</reference>
<dbReference type="Gene3D" id="3.40.50.150">
    <property type="entry name" value="Vaccinia Virus protein VP39"/>
    <property type="match status" value="1"/>
</dbReference>
<dbReference type="GO" id="GO:0032259">
    <property type="term" value="P:methylation"/>
    <property type="evidence" value="ECO:0007669"/>
    <property type="project" value="UniProtKB-KW"/>
</dbReference>
<dbReference type="Pfam" id="PF08241">
    <property type="entry name" value="Methyltransf_11"/>
    <property type="match status" value="1"/>
</dbReference>
<sequence>MTVRKGPGSPLARLQDWYRSPLGAEVAALESACVQRLLSDTFGYYLVQIGVTESFRDAMASSRIRHRILMPCEHPSGHGGREVVGWPSRLPLASDSVDALLLPHTLDFSPDPDAVLREVERVLIPEGRVIVLGFNALSAWGLWSLLSGSAAQVPWCGRFRTAHQIEDWLSVLGFDIEVREHIMFRPPFRRALGPSFSAFDTLGRRLWPILGGVYSIRAVKRVATLTPLRPAWGRRSLLRGGAAEPTTRRAGHA</sequence>
<dbReference type="InterPro" id="IPR013216">
    <property type="entry name" value="Methyltransf_11"/>
</dbReference>
<protein>
    <submittedName>
        <fullName evidence="2">Methyltransferase type 11</fullName>
    </submittedName>
</protein>
<name>F9UBK1_9GAMM</name>
<organism evidence="2 3">
    <name type="scientific">Thiocapsa marina 5811</name>
    <dbReference type="NCBI Taxonomy" id="768671"/>
    <lineage>
        <taxon>Bacteria</taxon>
        <taxon>Pseudomonadati</taxon>
        <taxon>Pseudomonadota</taxon>
        <taxon>Gammaproteobacteria</taxon>
        <taxon>Chromatiales</taxon>
        <taxon>Chromatiaceae</taxon>
        <taxon>Thiocapsa</taxon>
    </lineage>
</organism>
<dbReference type="eggNOG" id="COG2226">
    <property type="taxonomic scope" value="Bacteria"/>
</dbReference>
<dbReference type="AlphaFoldDB" id="F9UBK1"/>
<dbReference type="Proteomes" id="UP000005459">
    <property type="component" value="Unassembled WGS sequence"/>
</dbReference>
<dbReference type="RefSeq" id="WP_007193178.1">
    <property type="nucleotide sequence ID" value="NZ_AFWV01000007.1"/>
</dbReference>
<keyword evidence="3" id="KW-1185">Reference proteome</keyword>
<dbReference type="STRING" id="768671.ThimaDRAFT_2303"/>
<dbReference type="InterPro" id="IPR029063">
    <property type="entry name" value="SAM-dependent_MTases_sf"/>
</dbReference>
<evidence type="ECO:0000259" key="1">
    <source>
        <dbReference type="Pfam" id="PF08241"/>
    </source>
</evidence>
<feature type="domain" description="Methyltransferase type 11" evidence="1">
    <location>
        <begin position="84"/>
        <end position="131"/>
    </location>
</feature>
<dbReference type="PATRIC" id="fig|768671.3.peg.2439"/>
<proteinExistence type="predicted"/>
<dbReference type="EMBL" id="AFWV01000007">
    <property type="protein sequence ID" value="EGV18319.1"/>
    <property type="molecule type" value="Genomic_DNA"/>
</dbReference>
<dbReference type="GO" id="GO:0008757">
    <property type="term" value="F:S-adenosylmethionine-dependent methyltransferase activity"/>
    <property type="evidence" value="ECO:0007669"/>
    <property type="project" value="InterPro"/>
</dbReference>
<accession>F9UBK1</accession>
<dbReference type="SUPFAM" id="SSF53335">
    <property type="entry name" value="S-adenosyl-L-methionine-dependent methyltransferases"/>
    <property type="match status" value="1"/>
</dbReference>
<gene>
    <name evidence="2" type="ORF">ThimaDRAFT_2303</name>
</gene>
<evidence type="ECO:0000313" key="2">
    <source>
        <dbReference type="EMBL" id="EGV18319.1"/>
    </source>
</evidence>
<keyword evidence="2" id="KW-0489">Methyltransferase</keyword>
<keyword evidence="2" id="KW-0808">Transferase</keyword>
<evidence type="ECO:0000313" key="3">
    <source>
        <dbReference type="Proteomes" id="UP000005459"/>
    </source>
</evidence>
<dbReference type="OrthoDB" id="6191410at2"/>